<dbReference type="Proteomes" id="UP000480763">
    <property type="component" value="Unassembled WGS sequence"/>
</dbReference>
<reference evidence="1 2" key="1">
    <citation type="journal article" date="2017" name="Ann. Clin. Microbiol. Antimicrob.">
        <title>New eight genes identified at the clinical multidrug-resistant Acinetobacter baumannii DMS06669 strain in a Vietnam hospital.</title>
        <authorList>
            <person name="Si-Tuan N."/>
            <person name="Ngoc H.M."/>
            <person name="Hang P.T.T."/>
            <person name="Nguyen C."/>
            <person name="Van P.H."/>
            <person name="Huong N.T."/>
        </authorList>
    </citation>
    <scope>NUCLEOTIDE SEQUENCE [LARGE SCALE GENOMIC DNA]</scope>
    <source>
        <strain evidence="1 2">DMS06669</strain>
    </source>
</reference>
<gene>
    <name evidence="1" type="ORF">GSE42_04170</name>
</gene>
<organism evidence="1 2">
    <name type="scientific">Acinetobacter baumannii</name>
    <dbReference type="NCBI Taxonomy" id="470"/>
    <lineage>
        <taxon>Bacteria</taxon>
        <taxon>Pseudomonadati</taxon>
        <taxon>Pseudomonadota</taxon>
        <taxon>Gammaproteobacteria</taxon>
        <taxon>Moraxellales</taxon>
        <taxon>Moraxellaceae</taxon>
        <taxon>Acinetobacter</taxon>
        <taxon>Acinetobacter calcoaceticus/baumannii complex</taxon>
    </lineage>
</organism>
<name>A0A505MHI0_ACIBA</name>
<protein>
    <submittedName>
        <fullName evidence="1">Uncharacterized protein</fullName>
    </submittedName>
</protein>
<evidence type="ECO:0000313" key="2">
    <source>
        <dbReference type="Proteomes" id="UP000480763"/>
    </source>
</evidence>
<accession>A0A505MHI0</accession>
<comment type="caution">
    <text evidence="1">The sequence shown here is derived from an EMBL/GenBank/DDBJ whole genome shotgun (WGS) entry which is preliminary data.</text>
</comment>
<proteinExistence type="predicted"/>
<dbReference type="AlphaFoldDB" id="A0A505MHI0"/>
<sequence>MDEIKHALKSEFLLLIENEILLTWYKPKDLWIRFENQSQAIKWQTYSLIRELEKFGYVRKKYDESGNCYYSETDKLTEFRIIHCKEKAIRVLTEKLKLIELEKTGKVLEIQLTIELSKQFPDINFCLKNHIKNNQDILKNLDYKKNIISSILNDIESYIN</sequence>
<dbReference type="EMBL" id="WWCH01000001">
    <property type="protein sequence ID" value="MYM77126.1"/>
    <property type="molecule type" value="Genomic_DNA"/>
</dbReference>
<evidence type="ECO:0000313" key="1">
    <source>
        <dbReference type="EMBL" id="MYM77126.1"/>
    </source>
</evidence>
<dbReference type="RefSeq" id="WP_031966180.1">
    <property type="nucleotide sequence ID" value="NZ_CP059300.1"/>
</dbReference>